<evidence type="ECO:0000256" key="2">
    <source>
        <dbReference type="ARBA" id="ARBA00001997"/>
    </source>
</evidence>
<dbReference type="Proteomes" id="UP000477911">
    <property type="component" value="Unassembled WGS sequence"/>
</dbReference>
<feature type="active site" description="Proton acceptor" evidence="5">
    <location>
        <position position="63"/>
    </location>
</feature>
<dbReference type="UniPathway" id="UPA00124"/>
<comment type="subunit">
    <text evidence="7">Homodimer.</text>
</comment>
<evidence type="ECO:0000256" key="1">
    <source>
        <dbReference type="ARBA" id="ARBA00001298"/>
    </source>
</evidence>
<evidence type="ECO:0000256" key="3">
    <source>
        <dbReference type="ARBA" id="ARBA00012098"/>
    </source>
</evidence>
<dbReference type="InterPro" id="IPR000888">
    <property type="entry name" value="RmlC-like"/>
</dbReference>
<evidence type="ECO:0000256" key="7">
    <source>
        <dbReference type="RuleBase" id="RU364069"/>
    </source>
</evidence>
<dbReference type="EC" id="5.1.3.13" evidence="3 7"/>
<evidence type="ECO:0000313" key="8">
    <source>
        <dbReference type="EMBL" id="MXN20788.1"/>
    </source>
</evidence>
<name>A0A6L7GB82_9RHOB</name>
<reference evidence="8 9" key="1">
    <citation type="submission" date="2019-12" db="EMBL/GenBank/DDBJ databases">
        <authorList>
            <person name="Li M."/>
        </authorList>
    </citation>
    <scope>NUCLEOTIDE SEQUENCE [LARGE SCALE GENOMIC DNA]</scope>
    <source>
        <strain evidence="8 9">GBMRC 2024</strain>
    </source>
</reference>
<evidence type="ECO:0000256" key="4">
    <source>
        <dbReference type="ARBA" id="ARBA00019595"/>
    </source>
</evidence>
<comment type="pathway">
    <text evidence="7">Carbohydrate biosynthesis; dTDP-L-rhamnose biosynthesis.</text>
</comment>
<protein>
    <recommendedName>
        <fullName evidence="4 7">dTDP-4-dehydrorhamnose 3,5-epimerase</fullName>
        <ecNumber evidence="3 7">5.1.3.13</ecNumber>
    </recommendedName>
    <alternativeName>
        <fullName evidence="7">Thymidine diphospho-4-keto-rhamnose 3,5-epimerase</fullName>
    </alternativeName>
</protein>
<dbReference type="Gene3D" id="2.60.120.10">
    <property type="entry name" value="Jelly Rolls"/>
    <property type="match status" value="1"/>
</dbReference>
<feature type="active site" description="Proton donor" evidence="5">
    <location>
        <position position="133"/>
    </location>
</feature>
<dbReference type="GO" id="GO:0005829">
    <property type="term" value="C:cytosol"/>
    <property type="evidence" value="ECO:0007669"/>
    <property type="project" value="TreeGrafter"/>
</dbReference>
<dbReference type="PANTHER" id="PTHR21047">
    <property type="entry name" value="DTDP-6-DEOXY-D-GLUCOSE-3,5 EPIMERASE"/>
    <property type="match status" value="1"/>
</dbReference>
<organism evidence="8 9">
    <name type="scientific">Pseudooceanicola albus</name>
    <dbReference type="NCBI Taxonomy" id="2692189"/>
    <lineage>
        <taxon>Bacteria</taxon>
        <taxon>Pseudomonadati</taxon>
        <taxon>Pseudomonadota</taxon>
        <taxon>Alphaproteobacteria</taxon>
        <taxon>Rhodobacterales</taxon>
        <taxon>Paracoccaceae</taxon>
        <taxon>Pseudooceanicola</taxon>
    </lineage>
</organism>
<keyword evidence="9" id="KW-1185">Reference proteome</keyword>
<dbReference type="Pfam" id="PF00908">
    <property type="entry name" value="dTDP_sugar_isom"/>
    <property type="match status" value="1"/>
</dbReference>
<keyword evidence="7 8" id="KW-0413">Isomerase</keyword>
<comment type="caution">
    <text evidence="8">The sequence shown here is derived from an EMBL/GenBank/DDBJ whole genome shotgun (WGS) entry which is preliminary data.</text>
</comment>
<dbReference type="InterPro" id="IPR014710">
    <property type="entry name" value="RmlC-like_jellyroll"/>
</dbReference>
<dbReference type="AlphaFoldDB" id="A0A6L7GB82"/>
<proteinExistence type="inferred from homology"/>
<dbReference type="EMBL" id="WUMU01000035">
    <property type="protein sequence ID" value="MXN20788.1"/>
    <property type="molecule type" value="Genomic_DNA"/>
</dbReference>
<dbReference type="RefSeq" id="WP_160896909.1">
    <property type="nucleotide sequence ID" value="NZ_WUMU01000035.1"/>
</dbReference>
<comment type="function">
    <text evidence="2 7">Catalyzes the epimerization of the C3' and C5'positions of dTDP-6-deoxy-D-xylo-4-hexulose, forming dTDP-6-deoxy-L-lyxo-4-hexulose.</text>
</comment>
<dbReference type="GO" id="GO:0019305">
    <property type="term" value="P:dTDP-rhamnose biosynthetic process"/>
    <property type="evidence" value="ECO:0007669"/>
    <property type="project" value="UniProtKB-UniRule"/>
</dbReference>
<dbReference type="CDD" id="cd00438">
    <property type="entry name" value="cupin_RmlC"/>
    <property type="match status" value="1"/>
</dbReference>
<evidence type="ECO:0000256" key="5">
    <source>
        <dbReference type="PIRSR" id="PIRSR600888-1"/>
    </source>
</evidence>
<evidence type="ECO:0000256" key="6">
    <source>
        <dbReference type="PIRSR" id="PIRSR600888-3"/>
    </source>
</evidence>
<feature type="site" description="Participates in a stacking interaction with the thymidine ring of dTDP-4-oxo-6-deoxyglucose" evidence="6">
    <location>
        <position position="139"/>
    </location>
</feature>
<sequence>MPDIATPPLPGLLVLTPRRHADARGVFEETWNRAALARAGILTDFVQDNRSLSLAPNTVRGLHFQAPPRAQAKLVRCGRGCVLDVAVDLRRGSPTYGHWHGEELSEENGRQLLIPEGFAHGFVTREAGCELCYKCSAPYDPAAEGTLRWDDPELGIAWRLTGPAVLSERDAAAPPLRGLASPFLWEAAA</sequence>
<dbReference type="GO" id="GO:0000271">
    <property type="term" value="P:polysaccharide biosynthetic process"/>
    <property type="evidence" value="ECO:0007669"/>
    <property type="project" value="TreeGrafter"/>
</dbReference>
<dbReference type="GO" id="GO:0008830">
    <property type="term" value="F:dTDP-4-dehydrorhamnose 3,5-epimerase activity"/>
    <property type="evidence" value="ECO:0007669"/>
    <property type="project" value="UniProtKB-UniRule"/>
</dbReference>
<comment type="similarity">
    <text evidence="7">Belongs to the dTDP-4-dehydrorhamnose 3,5-epimerase family.</text>
</comment>
<accession>A0A6L7GB82</accession>
<dbReference type="NCBIfam" id="TIGR01221">
    <property type="entry name" value="rmlC"/>
    <property type="match status" value="1"/>
</dbReference>
<dbReference type="InterPro" id="IPR011051">
    <property type="entry name" value="RmlC_Cupin_sf"/>
</dbReference>
<dbReference type="PANTHER" id="PTHR21047:SF2">
    <property type="entry name" value="THYMIDINE DIPHOSPHO-4-KETO-RHAMNOSE 3,5-EPIMERASE"/>
    <property type="match status" value="1"/>
</dbReference>
<dbReference type="SUPFAM" id="SSF51182">
    <property type="entry name" value="RmlC-like cupins"/>
    <property type="match status" value="1"/>
</dbReference>
<gene>
    <name evidence="8" type="primary">rfbC</name>
    <name evidence="8" type="ORF">GR170_23415</name>
</gene>
<evidence type="ECO:0000313" key="9">
    <source>
        <dbReference type="Proteomes" id="UP000477911"/>
    </source>
</evidence>
<comment type="catalytic activity">
    <reaction evidence="1 7">
        <text>dTDP-4-dehydro-6-deoxy-alpha-D-glucose = dTDP-4-dehydro-beta-L-rhamnose</text>
        <dbReference type="Rhea" id="RHEA:16969"/>
        <dbReference type="ChEBI" id="CHEBI:57649"/>
        <dbReference type="ChEBI" id="CHEBI:62830"/>
        <dbReference type="EC" id="5.1.3.13"/>
    </reaction>
</comment>